<keyword evidence="1" id="KW-1185">Reference proteome</keyword>
<proteinExistence type="predicted"/>
<organism evidence="1 2">
    <name type="scientific">Parascaris equorum</name>
    <name type="common">Equine roundworm</name>
    <dbReference type="NCBI Taxonomy" id="6256"/>
    <lineage>
        <taxon>Eukaryota</taxon>
        <taxon>Metazoa</taxon>
        <taxon>Ecdysozoa</taxon>
        <taxon>Nematoda</taxon>
        <taxon>Chromadorea</taxon>
        <taxon>Rhabditida</taxon>
        <taxon>Spirurina</taxon>
        <taxon>Ascaridomorpha</taxon>
        <taxon>Ascaridoidea</taxon>
        <taxon>Ascarididae</taxon>
        <taxon>Parascaris</taxon>
    </lineage>
</organism>
<sequence length="354" mass="41143">MNAANGNNSTLSVLQRGLDALNEVSPDRLNGKILTKYKQIRKLDSQLDHLNTYMGKVEERIKAHNEKLMDTLKHQREEREKRRRSFHERMICAISDGNFAITKFVLMSRRYVERYLLYLLCQILKCNIDAKYFGPTTWYSIMRYNLNWFRSTPHFNCPHPHRQLLRTSARTSTIAYALIINCDYLTGSLHSFLFIFLTKIGADEYFGYVVSALSLNAAVNAYMKQISFPSSEAGAIFSKRDDRLAQSQQEDDDFQRQLSSILNRVDISKNRASVYEMIRNMEVPKKCIRIERQLASPSESTRMSVSGYMQREALNSRIVSCTHHIIQRSCDAAEDINDPENLRHVLIYRRGIFV</sequence>
<accession>A0A914S4R4</accession>
<protein>
    <submittedName>
        <fullName evidence="2">Uncharacterized protein</fullName>
    </submittedName>
</protein>
<evidence type="ECO:0000313" key="1">
    <source>
        <dbReference type="Proteomes" id="UP000887564"/>
    </source>
</evidence>
<dbReference type="WBParaSite" id="PEQ_0001332701-mRNA-1">
    <property type="protein sequence ID" value="PEQ_0001332701-mRNA-1"/>
    <property type="gene ID" value="PEQ_0001332701"/>
</dbReference>
<dbReference type="AlphaFoldDB" id="A0A914S4R4"/>
<reference evidence="2" key="1">
    <citation type="submission" date="2022-11" db="UniProtKB">
        <authorList>
            <consortium name="WormBaseParasite"/>
        </authorList>
    </citation>
    <scope>IDENTIFICATION</scope>
</reference>
<name>A0A914S4R4_PAREQ</name>
<dbReference type="Proteomes" id="UP000887564">
    <property type="component" value="Unplaced"/>
</dbReference>
<evidence type="ECO:0000313" key="2">
    <source>
        <dbReference type="WBParaSite" id="PEQ_0001332701-mRNA-1"/>
    </source>
</evidence>